<dbReference type="Proteomes" id="UP000326565">
    <property type="component" value="Unassembled WGS sequence"/>
</dbReference>
<keyword evidence="4" id="KW-1133">Transmembrane helix</keyword>
<evidence type="ECO:0000256" key="4">
    <source>
        <dbReference type="SAM" id="Phobius"/>
    </source>
</evidence>
<dbReference type="Gene3D" id="2.30.30.40">
    <property type="entry name" value="SH3 Domains"/>
    <property type="match status" value="1"/>
</dbReference>
<dbReference type="Pfam" id="PF00018">
    <property type="entry name" value="SH3_1"/>
    <property type="match status" value="1"/>
</dbReference>
<evidence type="ECO:0000259" key="5">
    <source>
        <dbReference type="PROSITE" id="PS50002"/>
    </source>
</evidence>
<dbReference type="SMART" id="SM00326">
    <property type="entry name" value="SH3"/>
    <property type="match status" value="1"/>
</dbReference>
<feature type="compositionally biased region" description="Low complexity" evidence="3">
    <location>
        <begin position="89"/>
        <end position="101"/>
    </location>
</feature>
<dbReference type="PROSITE" id="PS50002">
    <property type="entry name" value="SH3"/>
    <property type="match status" value="1"/>
</dbReference>
<keyword evidence="4" id="KW-0472">Membrane</keyword>
<feature type="compositionally biased region" description="Polar residues" evidence="3">
    <location>
        <begin position="383"/>
        <end position="397"/>
    </location>
</feature>
<dbReference type="CDD" id="cd00174">
    <property type="entry name" value="SH3"/>
    <property type="match status" value="1"/>
</dbReference>
<feature type="compositionally biased region" description="Polar residues" evidence="3">
    <location>
        <begin position="136"/>
        <end position="160"/>
    </location>
</feature>
<dbReference type="InterPro" id="IPR036028">
    <property type="entry name" value="SH3-like_dom_sf"/>
</dbReference>
<feature type="compositionally biased region" description="Low complexity" evidence="3">
    <location>
        <begin position="112"/>
        <end position="135"/>
    </location>
</feature>
<proteinExistence type="predicted"/>
<keyword evidence="7" id="KW-1185">Reference proteome</keyword>
<dbReference type="EMBL" id="ML732274">
    <property type="protein sequence ID" value="KAB8071392.1"/>
    <property type="molecule type" value="Genomic_DNA"/>
</dbReference>
<keyword evidence="4" id="KW-0812">Transmembrane</keyword>
<feature type="domain" description="SH3" evidence="5">
    <location>
        <begin position="408"/>
        <end position="469"/>
    </location>
</feature>
<evidence type="ECO:0000313" key="7">
    <source>
        <dbReference type="Proteomes" id="UP000326565"/>
    </source>
</evidence>
<dbReference type="InterPro" id="IPR001452">
    <property type="entry name" value="SH3_domain"/>
</dbReference>
<feature type="compositionally biased region" description="Low complexity" evidence="3">
    <location>
        <begin position="362"/>
        <end position="375"/>
    </location>
</feature>
<feature type="region of interest" description="Disordered" evidence="3">
    <location>
        <begin position="172"/>
        <end position="201"/>
    </location>
</feature>
<protein>
    <recommendedName>
        <fullName evidence="5">SH3 domain-containing protein</fullName>
    </recommendedName>
</protein>
<feature type="compositionally biased region" description="Polar residues" evidence="3">
    <location>
        <begin position="44"/>
        <end position="53"/>
    </location>
</feature>
<accession>A0A5N5WWD1</accession>
<feature type="region of interest" description="Disordered" evidence="3">
    <location>
        <begin position="362"/>
        <end position="397"/>
    </location>
</feature>
<feature type="compositionally biased region" description="Polar residues" evidence="3">
    <location>
        <begin position="17"/>
        <end position="26"/>
    </location>
</feature>
<organism evidence="6 7">
    <name type="scientific">Aspergillus leporis</name>
    <dbReference type="NCBI Taxonomy" id="41062"/>
    <lineage>
        <taxon>Eukaryota</taxon>
        <taxon>Fungi</taxon>
        <taxon>Dikarya</taxon>
        <taxon>Ascomycota</taxon>
        <taxon>Pezizomycotina</taxon>
        <taxon>Eurotiomycetes</taxon>
        <taxon>Eurotiomycetidae</taxon>
        <taxon>Eurotiales</taxon>
        <taxon>Aspergillaceae</taxon>
        <taxon>Aspergillus</taxon>
        <taxon>Aspergillus subgen. Circumdati</taxon>
    </lineage>
</organism>
<feature type="region of interest" description="Disordered" evidence="3">
    <location>
        <begin position="1"/>
        <end position="160"/>
    </location>
</feature>
<feature type="compositionally biased region" description="Low complexity" evidence="3">
    <location>
        <begin position="185"/>
        <end position="195"/>
    </location>
</feature>
<dbReference type="AlphaFoldDB" id="A0A5N5WWD1"/>
<keyword evidence="1 2" id="KW-0728">SH3 domain</keyword>
<name>A0A5N5WWD1_9EURO</name>
<evidence type="ECO:0000256" key="2">
    <source>
        <dbReference type="PROSITE-ProRule" id="PRU00192"/>
    </source>
</evidence>
<feature type="transmembrane region" description="Helical" evidence="4">
    <location>
        <begin position="206"/>
        <end position="227"/>
    </location>
</feature>
<evidence type="ECO:0000313" key="6">
    <source>
        <dbReference type="EMBL" id="KAB8071392.1"/>
    </source>
</evidence>
<sequence>MPIADDALSPQPPLGQVGQNTEQTPTVIVPKVPDNVFYHPEGYGTQSKQQTSGPDHGNTEGPGFAQSPGRDPAPIALNESPPTPTVSTQGAIQAQTQAQRQKVPDAATLQSLPTQTPRTQNLPTQNPQTQIPPTQSIENQSTLTESIQARSTGTQVAATSVPTTFVKRAMEETPAPTPTQHEANLTSLPTTTSTSPPKPAHTHASAYAAIGVCLVIGVIAGFVLFSLRKKRKLKIAKEIKSNPDDIKPGPSMMAKLSGIVPRVCVPTRAAFKTVTAFCKRSFNTKTNFGSGCTQPHDSATLKLFVQSKLSLQSIMGQLKQPPPTVDDCSSVYSRRTDLGRSKFSQSIERVATLIKPFKKRSPASSLTTSSASTIADQPGTCPKPNSITSSSENNSFDGNQTIPSFTPSTFKIHAVEMDFNRTQEGHLKMEVGQSIKIYQVFDHGWVYGLNRDSGQEGLAPRACLSIWPTSRTESDITMFPGQRSFSTTSFGSSIPGTPTGRFYNQFSPT</sequence>
<dbReference type="OrthoDB" id="5340910at2759"/>
<gene>
    <name evidence="6" type="ORF">BDV29DRAFT_159554</name>
</gene>
<dbReference type="SUPFAM" id="SSF50044">
    <property type="entry name" value="SH3-domain"/>
    <property type="match status" value="1"/>
</dbReference>
<evidence type="ECO:0000256" key="3">
    <source>
        <dbReference type="SAM" id="MobiDB-lite"/>
    </source>
</evidence>
<evidence type="ECO:0000256" key="1">
    <source>
        <dbReference type="ARBA" id="ARBA00022443"/>
    </source>
</evidence>
<reference evidence="6 7" key="1">
    <citation type="submission" date="2019-04" db="EMBL/GenBank/DDBJ databases">
        <title>Friends and foes A comparative genomics study of 23 Aspergillus species from section Flavi.</title>
        <authorList>
            <consortium name="DOE Joint Genome Institute"/>
            <person name="Kjaerbolling I."/>
            <person name="Vesth T."/>
            <person name="Frisvad J.C."/>
            <person name="Nybo J.L."/>
            <person name="Theobald S."/>
            <person name="Kildgaard S."/>
            <person name="Isbrandt T."/>
            <person name="Kuo A."/>
            <person name="Sato A."/>
            <person name="Lyhne E.K."/>
            <person name="Kogle M.E."/>
            <person name="Wiebenga A."/>
            <person name="Kun R.S."/>
            <person name="Lubbers R.J."/>
            <person name="Makela M.R."/>
            <person name="Barry K."/>
            <person name="Chovatia M."/>
            <person name="Clum A."/>
            <person name="Daum C."/>
            <person name="Haridas S."/>
            <person name="He G."/>
            <person name="LaButti K."/>
            <person name="Lipzen A."/>
            <person name="Mondo S."/>
            <person name="Riley R."/>
            <person name="Salamov A."/>
            <person name="Simmons B.A."/>
            <person name="Magnuson J.K."/>
            <person name="Henrissat B."/>
            <person name="Mortensen U.H."/>
            <person name="Larsen T.O."/>
            <person name="Devries R.P."/>
            <person name="Grigoriev I.V."/>
            <person name="Machida M."/>
            <person name="Baker S.E."/>
            <person name="Andersen M.R."/>
        </authorList>
    </citation>
    <scope>NUCLEOTIDE SEQUENCE [LARGE SCALE GENOMIC DNA]</scope>
    <source>
        <strain evidence="6 7">CBS 151.66</strain>
    </source>
</reference>